<evidence type="ECO:0000256" key="8">
    <source>
        <dbReference type="ARBA" id="ARBA00023157"/>
    </source>
</evidence>
<dbReference type="FunFam" id="3.60.21.10:FF:000092">
    <property type="entry name" value="Sphingomyelin phosphodiesterase"/>
    <property type="match status" value="1"/>
</dbReference>
<dbReference type="Proteomes" id="UP001168821">
    <property type="component" value="Unassembled WGS sequence"/>
</dbReference>
<feature type="chain" id="PRO_5041215215" description="Sphingomyelin phosphodiesterase" evidence="15">
    <location>
        <begin position="20"/>
        <end position="595"/>
    </location>
</feature>
<dbReference type="GO" id="GO:0005764">
    <property type="term" value="C:lysosome"/>
    <property type="evidence" value="ECO:0007669"/>
    <property type="project" value="TreeGrafter"/>
</dbReference>
<evidence type="ECO:0000256" key="12">
    <source>
        <dbReference type="PIRNR" id="PIRNR000948"/>
    </source>
</evidence>
<reference evidence="17" key="1">
    <citation type="journal article" date="2023" name="G3 (Bethesda)">
        <title>Whole genome assemblies of Zophobas morio and Tenebrio molitor.</title>
        <authorList>
            <person name="Kaur S."/>
            <person name="Stinson S.A."/>
            <person name="diCenzo G.C."/>
        </authorList>
    </citation>
    <scope>NUCLEOTIDE SEQUENCE</scope>
    <source>
        <strain evidence="17">QUZm001</strain>
    </source>
</reference>
<dbReference type="InterPro" id="IPR045473">
    <property type="entry name" value="ASM_C"/>
</dbReference>
<dbReference type="EC" id="3.1.4.12" evidence="12"/>
<comment type="function">
    <text evidence="12">Converts sphingomyelin to ceramide.</text>
</comment>
<evidence type="ECO:0000259" key="16">
    <source>
        <dbReference type="PROSITE" id="PS50015"/>
    </source>
</evidence>
<dbReference type="InterPro" id="IPR011001">
    <property type="entry name" value="Saposin-like"/>
</dbReference>
<evidence type="ECO:0000256" key="13">
    <source>
        <dbReference type="PIRSR" id="PIRSR000948-1"/>
    </source>
</evidence>
<feature type="disulfide bond" evidence="14">
    <location>
        <begin position="360"/>
        <end position="408"/>
    </location>
</feature>
<dbReference type="CDD" id="cd00842">
    <property type="entry name" value="MPP_ASMase"/>
    <property type="match status" value="1"/>
</dbReference>
<evidence type="ECO:0000256" key="10">
    <source>
        <dbReference type="ARBA" id="ARBA00023295"/>
    </source>
</evidence>
<feature type="disulfide bond" evidence="14">
    <location>
        <begin position="561"/>
        <end position="565"/>
    </location>
</feature>
<feature type="domain" description="Saposin B-type" evidence="16">
    <location>
        <begin position="61"/>
        <end position="147"/>
    </location>
</feature>
<keyword evidence="6 12" id="KW-0378">Hydrolase</keyword>
<organism evidence="17 18">
    <name type="scientific">Zophobas morio</name>
    <dbReference type="NCBI Taxonomy" id="2755281"/>
    <lineage>
        <taxon>Eukaryota</taxon>
        <taxon>Metazoa</taxon>
        <taxon>Ecdysozoa</taxon>
        <taxon>Arthropoda</taxon>
        <taxon>Hexapoda</taxon>
        <taxon>Insecta</taxon>
        <taxon>Pterygota</taxon>
        <taxon>Neoptera</taxon>
        <taxon>Endopterygota</taxon>
        <taxon>Coleoptera</taxon>
        <taxon>Polyphaga</taxon>
        <taxon>Cucujiformia</taxon>
        <taxon>Tenebrionidae</taxon>
        <taxon>Zophobas</taxon>
    </lineage>
</organism>
<dbReference type="SUPFAM" id="SSF47862">
    <property type="entry name" value="Saposin"/>
    <property type="match status" value="1"/>
</dbReference>
<evidence type="ECO:0000256" key="9">
    <source>
        <dbReference type="ARBA" id="ARBA00023180"/>
    </source>
</evidence>
<dbReference type="GO" id="GO:0046872">
    <property type="term" value="F:metal ion binding"/>
    <property type="evidence" value="ECO:0007669"/>
    <property type="project" value="UniProtKB-KW"/>
</dbReference>
<evidence type="ECO:0000256" key="1">
    <source>
        <dbReference type="ARBA" id="ARBA00004613"/>
    </source>
</evidence>
<evidence type="ECO:0000256" key="11">
    <source>
        <dbReference type="ARBA" id="ARBA00047268"/>
    </source>
</evidence>
<evidence type="ECO:0000256" key="5">
    <source>
        <dbReference type="ARBA" id="ARBA00022729"/>
    </source>
</evidence>
<comment type="subcellular location">
    <subcellularLocation>
        <location evidence="1">Secreted</location>
    </subcellularLocation>
</comment>
<dbReference type="InterPro" id="IPR004843">
    <property type="entry name" value="Calcineurin-like_PHP"/>
</dbReference>
<feature type="binding site" evidence="13">
    <location>
        <position position="183"/>
    </location>
    <ligand>
        <name>Zn(2+)</name>
        <dbReference type="ChEBI" id="CHEBI:29105"/>
        <label>1</label>
    </ligand>
</feature>
<evidence type="ECO:0000256" key="6">
    <source>
        <dbReference type="ARBA" id="ARBA00022801"/>
    </source>
</evidence>
<comment type="similarity">
    <text evidence="2 12">Belongs to the acid sphingomyelinase family.</text>
</comment>
<proteinExistence type="inferred from homology"/>
<comment type="cofactor">
    <cofactor evidence="13">
        <name>Zn(2+)</name>
        <dbReference type="ChEBI" id="CHEBI:29105"/>
    </cofactor>
    <text evidence="13">Binds 2 Zn(2+) ions per subunit.</text>
</comment>
<dbReference type="InterPro" id="IPR011160">
    <property type="entry name" value="Sphingomy_PDE"/>
</dbReference>
<evidence type="ECO:0000256" key="14">
    <source>
        <dbReference type="PIRSR" id="PIRSR000948-2"/>
    </source>
</evidence>
<feature type="signal peptide" evidence="15">
    <location>
        <begin position="1"/>
        <end position="19"/>
    </location>
</feature>
<accession>A0AA38ILW0</accession>
<comment type="caution">
    <text evidence="17">The sequence shown here is derived from an EMBL/GenBank/DDBJ whole genome shotgun (WGS) entry which is preliminary data.</text>
</comment>
<dbReference type="Pfam" id="PF00149">
    <property type="entry name" value="Metallophos"/>
    <property type="match status" value="1"/>
</dbReference>
<evidence type="ECO:0000256" key="4">
    <source>
        <dbReference type="ARBA" id="ARBA00022723"/>
    </source>
</evidence>
<keyword evidence="8 14" id="KW-1015">Disulfide bond</keyword>
<feature type="disulfide bond" evidence="14">
    <location>
        <begin position="196"/>
        <end position="201"/>
    </location>
</feature>
<feature type="binding site" evidence="13">
    <location>
        <position position="436"/>
    </location>
    <ligand>
        <name>Zn(2+)</name>
        <dbReference type="ChEBI" id="CHEBI:29105"/>
        <label>1</label>
    </ligand>
</feature>
<keyword evidence="7 13" id="KW-0862">Zinc</keyword>
<dbReference type="GO" id="GO:0061750">
    <property type="term" value="F:acid sphingomyelin phosphodiesterase activity"/>
    <property type="evidence" value="ECO:0007669"/>
    <property type="project" value="TreeGrafter"/>
</dbReference>
<dbReference type="Pfam" id="PF19272">
    <property type="entry name" value="ASMase_C"/>
    <property type="match status" value="1"/>
</dbReference>
<dbReference type="PROSITE" id="PS50015">
    <property type="entry name" value="SAP_B"/>
    <property type="match status" value="1"/>
</dbReference>
<dbReference type="InterPro" id="IPR008139">
    <property type="entry name" value="SaposinB_dom"/>
</dbReference>
<keyword evidence="10 12" id="KW-0326">Glycosidase</keyword>
<protein>
    <recommendedName>
        <fullName evidence="12">Sphingomyelin phosphodiesterase</fullName>
        <ecNumber evidence="12">3.1.4.12</ecNumber>
    </recommendedName>
</protein>
<keyword evidence="9" id="KW-0325">Glycoprotein</keyword>
<keyword evidence="18" id="KW-1185">Reference proteome</keyword>
<keyword evidence="3" id="KW-0964">Secreted</keyword>
<dbReference type="PANTHER" id="PTHR10340:SF29">
    <property type="entry name" value="SPHINGOMYELIN PHOSPHODIESTERASE"/>
    <property type="match status" value="1"/>
</dbReference>
<dbReference type="Gene3D" id="3.60.21.10">
    <property type="match status" value="2"/>
</dbReference>
<evidence type="ECO:0000256" key="7">
    <source>
        <dbReference type="ARBA" id="ARBA00022833"/>
    </source>
</evidence>
<dbReference type="GO" id="GO:0016020">
    <property type="term" value="C:membrane"/>
    <property type="evidence" value="ECO:0007669"/>
    <property type="project" value="GOC"/>
</dbReference>
<gene>
    <name evidence="17" type="ORF">Zmor_009491</name>
</gene>
<feature type="binding site" evidence="13">
    <location>
        <position position="181"/>
    </location>
    <ligand>
        <name>Zn(2+)</name>
        <dbReference type="ChEBI" id="CHEBI:29105"/>
        <label>1</label>
    </ligand>
</feature>
<dbReference type="GO" id="GO:0005615">
    <property type="term" value="C:extracellular space"/>
    <property type="evidence" value="ECO:0007669"/>
    <property type="project" value="TreeGrafter"/>
</dbReference>
<dbReference type="GO" id="GO:0006685">
    <property type="term" value="P:sphingomyelin catabolic process"/>
    <property type="evidence" value="ECO:0007669"/>
    <property type="project" value="UniProtKB-UniRule"/>
</dbReference>
<feature type="binding site" evidence="13">
    <location>
        <position position="291"/>
    </location>
    <ligand>
        <name>Zn(2+)</name>
        <dbReference type="ChEBI" id="CHEBI:29105"/>
        <label>2</label>
    </ligand>
</feature>
<evidence type="ECO:0000313" key="17">
    <source>
        <dbReference type="EMBL" id="KAJ3657706.1"/>
    </source>
</evidence>
<dbReference type="InterPro" id="IPR041805">
    <property type="entry name" value="ASMase/PPN1_MPP"/>
</dbReference>
<keyword evidence="4 13" id="KW-0479">Metal-binding</keyword>
<evidence type="ECO:0000313" key="18">
    <source>
        <dbReference type="Proteomes" id="UP001168821"/>
    </source>
</evidence>
<sequence length="595" mass="67498">MVSSRFLLCLLPLVGVVIATADFELAKDGFVHYIKTGEKPPPVSYKIPHVFREDMEKAYDNDEICTLCAAVFTAVVDERLHGMTKEQLVETVQYICLALEIENERVCHGAISLNADILIYIVDNYPDIKPERLCGSVLQSFGCPTGDGFEWTIDIATGNAAERPELNDDSTGSFNILQLSDIHYDPYYKVNGVADCGEPICCQEDQGEATAEQAACGYWTDYAMADAPWYLVEETVRQTNTQDFDYVYYTGDIISHRVWQTTVENNTETIAKLYTFFKESYDVPVFPIFGNHEPHPLNVWPDDEQLQDESLSVKWLFKLAAEQWSDLIGQDVTETVLKGGYYSASPRPGFRVIGVNGNLCYTDNWWLIYDDVDPFQQLQWLADTLKLAEEAKESVHILTHVPTGSGSCLSVWSREYRRIIERFATTITGQFNGHTHRDEFHVYYNSSAPTQAIGVAYNGASVTPYSNSNPSYKIYSIDDTVFTLLDYEEWTFNLTLANSRPTTETPEWFKLYSFVEAYGVNNLQASEVDKVLYKMAEDHSLLDDYFRFKFRDGDAGIQGGCDEACQREILCDVAKAQFGDYTQCNYFTELYGEGK</sequence>
<feature type="binding site" evidence="13">
    <location>
        <position position="400"/>
    </location>
    <ligand>
        <name>Zn(2+)</name>
        <dbReference type="ChEBI" id="CHEBI:29105"/>
        <label>2</label>
    </ligand>
</feature>
<dbReference type="AlphaFoldDB" id="A0AA38ILW0"/>
<comment type="catalytic activity">
    <reaction evidence="11">
        <text>a sphingomyelin + H2O = phosphocholine + an N-acylsphing-4-enine + H(+)</text>
        <dbReference type="Rhea" id="RHEA:19253"/>
        <dbReference type="ChEBI" id="CHEBI:15377"/>
        <dbReference type="ChEBI" id="CHEBI:15378"/>
        <dbReference type="ChEBI" id="CHEBI:17636"/>
        <dbReference type="ChEBI" id="CHEBI:52639"/>
        <dbReference type="ChEBI" id="CHEBI:295975"/>
        <dbReference type="EC" id="3.1.4.12"/>
    </reaction>
    <physiologicalReaction direction="left-to-right" evidence="11">
        <dbReference type="Rhea" id="RHEA:19254"/>
    </physiologicalReaction>
</comment>
<dbReference type="GO" id="GO:0046513">
    <property type="term" value="P:ceramide biosynthetic process"/>
    <property type="evidence" value="ECO:0007669"/>
    <property type="project" value="TreeGrafter"/>
</dbReference>
<dbReference type="PANTHER" id="PTHR10340">
    <property type="entry name" value="SPHINGOMYELIN PHOSPHODIESTERASE"/>
    <property type="match status" value="1"/>
</dbReference>
<evidence type="ECO:0000256" key="2">
    <source>
        <dbReference type="ARBA" id="ARBA00008234"/>
    </source>
</evidence>
<dbReference type="GO" id="GO:0016798">
    <property type="term" value="F:hydrolase activity, acting on glycosyl bonds"/>
    <property type="evidence" value="ECO:0007669"/>
    <property type="project" value="UniProtKB-KW"/>
</dbReference>
<keyword evidence="5 15" id="KW-0732">Signal</keyword>
<name>A0AA38ILW0_9CUCU</name>
<feature type="binding site" evidence="13">
    <location>
        <position position="252"/>
    </location>
    <ligand>
        <name>Zn(2+)</name>
        <dbReference type="ChEBI" id="CHEBI:29105"/>
        <label>2</label>
    </ligand>
</feature>
<feature type="disulfide bond" evidence="14">
    <location>
        <begin position="96"/>
        <end position="107"/>
    </location>
</feature>
<dbReference type="EMBL" id="JALNTZ010000003">
    <property type="protein sequence ID" value="KAJ3657706.1"/>
    <property type="molecule type" value="Genomic_DNA"/>
</dbReference>
<evidence type="ECO:0000256" key="15">
    <source>
        <dbReference type="SAM" id="SignalP"/>
    </source>
</evidence>
<evidence type="ECO:0000256" key="3">
    <source>
        <dbReference type="ARBA" id="ARBA00022525"/>
    </source>
</evidence>
<dbReference type="PIRSF" id="PIRSF000948">
    <property type="entry name" value="Sphingomy_PDE"/>
    <property type="match status" value="1"/>
</dbReference>
<feature type="binding site" evidence="13">
    <location>
        <position position="434"/>
    </location>
    <ligand>
        <name>Zn(2+)</name>
        <dbReference type="ChEBI" id="CHEBI:29105"/>
        <label>2</label>
    </ligand>
</feature>
<dbReference type="SUPFAM" id="SSF56300">
    <property type="entry name" value="Metallo-dependent phosphatases"/>
    <property type="match status" value="1"/>
</dbReference>
<dbReference type="InterPro" id="IPR029052">
    <property type="entry name" value="Metallo-depent_PP-like"/>
</dbReference>
<feature type="binding site" evidence="13">
    <location>
        <position position="252"/>
    </location>
    <ligand>
        <name>Zn(2+)</name>
        <dbReference type="ChEBI" id="CHEBI:29105"/>
        <label>1</label>
    </ligand>
</feature>